<dbReference type="PANTHER" id="PTHR40082:SF1">
    <property type="entry name" value="BLR5956 PROTEIN"/>
    <property type="match status" value="1"/>
</dbReference>
<name>A0ABD5Y6A0_9EURY</name>
<evidence type="ECO:0000259" key="1">
    <source>
        <dbReference type="Pfam" id="PF02602"/>
    </source>
</evidence>
<protein>
    <submittedName>
        <fullName evidence="2">Uroporphyrinogen-III synthase</fullName>
        <ecNumber evidence="2">4.2.1.75</ecNumber>
    </submittedName>
</protein>
<dbReference type="InterPro" id="IPR039793">
    <property type="entry name" value="UROS/Hem4"/>
</dbReference>
<dbReference type="Pfam" id="PF02602">
    <property type="entry name" value="HEM4"/>
    <property type="match status" value="1"/>
</dbReference>
<dbReference type="EC" id="4.2.1.75" evidence="2"/>
<dbReference type="SUPFAM" id="SSF69618">
    <property type="entry name" value="HemD-like"/>
    <property type="match status" value="1"/>
</dbReference>
<dbReference type="EMBL" id="JBHTAS010000001">
    <property type="protein sequence ID" value="MFC7141259.1"/>
    <property type="molecule type" value="Genomic_DNA"/>
</dbReference>
<dbReference type="GO" id="GO:0004852">
    <property type="term" value="F:uroporphyrinogen-III synthase activity"/>
    <property type="evidence" value="ECO:0007669"/>
    <property type="project" value="UniProtKB-EC"/>
</dbReference>
<evidence type="ECO:0000313" key="3">
    <source>
        <dbReference type="Proteomes" id="UP001596432"/>
    </source>
</evidence>
<dbReference type="Proteomes" id="UP001596432">
    <property type="component" value="Unassembled WGS sequence"/>
</dbReference>
<keyword evidence="2" id="KW-0456">Lyase</keyword>
<dbReference type="AlphaFoldDB" id="A0ABD5Y6A0"/>
<gene>
    <name evidence="2" type="ORF">ACFQMA_15645</name>
</gene>
<accession>A0ABD5Y6A0</accession>
<reference evidence="2 3" key="1">
    <citation type="journal article" date="2019" name="Int. J. Syst. Evol. Microbiol.">
        <title>The Global Catalogue of Microorganisms (GCM) 10K type strain sequencing project: providing services to taxonomists for standard genome sequencing and annotation.</title>
        <authorList>
            <consortium name="The Broad Institute Genomics Platform"/>
            <consortium name="The Broad Institute Genome Sequencing Center for Infectious Disease"/>
            <person name="Wu L."/>
            <person name="Ma J."/>
        </authorList>
    </citation>
    <scope>NUCLEOTIDE SEQUENCE [LARGE SCALE GENOMIC DNA]</scope>
    <source>
        <strain evidence="2 3">XZYJT29</strain>
    </source>
</reference>
<dbReference type="NCBIfam" id="NF004587">
    <property type="entry name" value="PRK05928.2-5"/>
    <property type="match status" value="1"/>
</dbReference>
<sequence>MSAADRPRIAVFRPPDGRLAAAAELLESLGADPVADPMLTVDPTGDVPRSDADYVVFTSKTGVELVAGERAEEGGPDERWEAGDATVCAIGESTADALRDHDYPVDRVPAEFSSAGLVEALEDEVDGARVEVARSDHGSAVLLTGLEDAGAYLHETVLYRLERPADAGESAEVAAAGNLDGAVFTSSLTVRHFLAAADERDVREEALDGLADAVVGVIGDPTAETAADAGVAVDVIPETADFEALAEAVVEAASGDDTVSDGV</sequence>
<comment type="caution">
    <text evidence="2">The sequence shown here is derived from an EMBL/GenBank/DDBJ whole genome shotgun (WGS) entry which is preliminary data.</text>
</comment>
<dbReference type="PANTHER" id="PTHR40082">
    <property type="entry name" value="BLR5956 PROTEIN"/>
    <property type="match status" value="1"/>
</dbReference>
<keyword evidence="3" id="KW-1185">Reference proteome</keyword>
<dbReference type="CDD" id="cd06578">
    <property type="entry name" value="HemD"/>
    <property type="match status" value="1"/>
</dbReference>
<dbReference type="InterPro" id="IPR036108">
    <property type="entry name" value="4pyrrol_syn_uPrphyn_synt_sf"/>
</dbReference>
<dbReference type="Gene3D" id="3.40.50.10090">
    <property type="match status" value="2"/>
</dbReference>
<proteinExistence type="predicted"/>
<dbReference type="RefSeq" id="WP_274322345.1">
    <property type="nucleotide sequence ID" value="NZ_CP118158.1"/>
</dbReference>
<dbReference type="GeneID" id="78821568"/>
<evidence type="ECO:0000313" key="2">
    <source>
        <dbReference type="EMBL" id="MFC7141259.1"/>
    </source>
</evidence>
<organism evidence="2 3">
    <name type="scientific">Halosimplex aquaticum</name>
    <dbReference type="NCBI Taxonomy" id="3026162"/>
    <lineage>
        <taxon>Archaea</taxon>
        <taxon>Methanobacteriati</taxon>
        <taxon>Methanobacteriota</taxon>
        <taxon>Stenosarchaea group</taxon>
        <taxon>Halobacteria</taxon>
        <taxon>Halobacteriales</taxon>
        <taxon>Haloarculaceae</taxon>
        <taxon>Halosimplex</taxon>
    </lineage>
</organism>
<dbReference type="GO" id="GO:0006779">
    <property type="term" value="P:porphyrin-containing compound biosynthetic process"/>
    <property type="evidence" value="ECO:0007669"/>
    <property type="project" value="UniProtKB-ARBA"/>
</dbReference>
<feature type="domain" description="Tetrapyrrole biosynthesis uroporphyrinogen III synthase" evidence="1">
    <location>
        <begin position="22"/>
        <end position="246"/>
    </location>
</feature>
<dbReference type="InterPro" id="IPR003754">
    <property type="entry name" value="4pyrrol_synth_uPrphyn_synth"/>
</dbReference>